<keyword evidence="2" id="KW-1185">Reference proteome</keyword>
<gene>
    <name evidence="1" type="ORF">CKF54_00360</name>
</gene>
<dbReference type="EMBL" id="NRHC01000002">
    <property type="protein sequence ID" value="RIY34482.1"/>
    <property type="molecule type" value="Genomic_DNA"/>
</dbReference>
<dbReference type="Proteomes" id="UP000265691">
    <property type="component" value="Unassembled WGS sequence"/>
</dbReference>
<protein>
    <recommendedName>
        <fullName evidence="3">AAA domain-containing protein</fullName>
    </recommendedName>
</protein>
<evidence type="ECO:0000313" key="1">
    <source>
        <dbReference type="EMBL" id="RIY34482.1"/>
    </source>
</evidence>
<evidence type="ECO:0000313" key="2">
    <source>
        <dbReference type="Proteomes" id="UP000265691"/>
    </source>
</evidence>
<dbReference type="Gene3D" id="3.40.50.300">
    <property type="entry name" value="P-loop containing nucleotide triphosphate hydrolases"/>
    <property type="match status" value="1"/>
</dbReference>
<comment type="caution">
    <text evidence="1">The sequence shown here is derived from an EMBL/GenBank/DDBJ whole genome shotgun (WGS) entry which is preliminary data.</text>
</comment>
<dbReference type="AlphaFoldDB" id="A0A3A1Y8F9"/>
<proteinExistence type="predicted"/>
<accession>A0A3A1Y8F9</accession>
<dbReference type="InterPro" id="IPR027417">
    <property type="entry name" value="P-loop_NTPase"/>
</dbReference>
<sequence>MFIKADQLKKVLKAAFIGKAGSGKTVHAVQLAEAFRRLDPNPDNYRIAVIDTEAGAIKTAFTHAGANKNYFDIALVNDDEFNYATMKKCVEQAKSMDYKCIMVDSISPGWNGKNGIFGKAFANKSGNLNMRDHMMISRANDDVLSYIANLELPFICTIKQKRTTDGKTFEEVDKTIQKRDFEFHFDLIVKCERVGYTSPKINNGEIFSEEAFKNYCNDLQLTSEKFRKDYNIQEIHNVVNLEKSRLKAWTQGQTIKITKWHYLAIYAEVNDLYLSVDVYDIQNQEQALQALNSEHLTDFDKRAIKYLFDL</sequence>
<organism evidence="1 2">
    <name type="scientific">Psittacicella hinzii</name>
    <dbReference type="NCBI Taxonomy" id="2028575"/>
    <lineage>
        <taxon>Bacteria</taxon>
        <taxon>Pseudomonadati</taxon>
        <taxon>Pseudomonadota</taxon>
        <taxon>Gammaproteobacteria</taxon>
        <taxon>Pasteurellales</taxon>
        <taxon>Psittacicellaceae</taxon>
        <taxon>Psittacicella</taxon>
    </lineage>
</organism>
<reference evidence="1 2" key="1">
    <citation type="submission" date="2017-08" db="EMBL/GenBank/DDBJ databases">
        <title>Reclassification of Bisgaard taxon 37 and 44.</title>
        <authorList>
            <person name="Christensen H."/>
        </authorList>
    </citation>
    <scope>NUCLEOTIDE SEQUENCE [LARGE SCALE GENOMIC DNA]</scope>
    <source>
        <strain evidence="1 2">B96_3</strain>
    </source>
</reference>
<dbReference type="SUPFAM" id="SSF52540">
    <property type="entry name" value="P-loop containing nucleoside triphosphate hydrolases"/>
    <property type="match status" value="1"/>
</dbReference>
<evidence type="ECO:0008006" key="3">
    <source>
        <dbReference type="Google" id="ProtNLM"/>
    </source>
</evidence>
<name>A0A3A1Y8F9_9GAMM</name>